<dbReference type="Proteomes" id="UP000642829">
    <property type="component" value="Unassembled WGS sequence"/>
</dbReference>
<evidence type="ECO:0000313" key="1">
    <source>
        <dbReference type="EMBL" id="GHB94624.1"/>
    </source>
</evidence>
<reference evidence="1" key="2">
    <citation type="submission" date="2020-09" db="EMBL/GenBank/DDBJ databases">
        <authorList>
            <person name="Sun Q."/>
            <person name="Kim S."/>
        </authorList>
    </citation>
    <scope>NUCLEOTIDE SEQUENCE</scope>
    <source>
        <strain evidence="1">KCTC 12870</strain>
    </source>
</reference>
<dbReference type="AlphaFoldDB" id="A0A8J3DAB7"/>
<dbReference type="EMBL" id="BMXG01000004">
    <property type="protein sequence ID" value="GHB94624.1"/>
    <property type="molecule type" value="Genomic_DNA"/>
</dbReference>
<reference evidence="1" key="1">
    <citation type="journal article" date="2014" name="Int. J. Syst. Evol. Microbiol.">
        <title>Complete genome sequence of Corynebacterium casei LMG S-19264T (=DSM 44701T), isolated from a smear-ripened cheese.</title>
        <authorList>
            <consortium name="US DOE Joint Genome Institute (JGI-PGF)"/>
            <person name="Walter F."/>
            <person name="Albersmeier A."/>
            <person name="Kalinowski J."/>
            <person name="Ruckert C."/>
        </authorList>
    </citation>
    <scope>NUCLEOTIDE SEQUENCE</scope>
    <source>
        <strain evidence="1">KCTC 12870</strain>
    </source>
</reference>
<protein>
    <recommendedName>
        <fullName evidence="3">FecR protein domain-containing protein</fullName>
    </recommendedName>
</protein>
<dbReference type="RefSeq" id="WP_189512062.1">
    <property type="nucleotide sequence ID" value="NZ_BMXG01000004.1"/>
</dbReference>
<organism evidence="1 2">
    <name type="scientific">Cerasicoccus arenae</name>
    <dbReference type="NCBI Taxonomy" id="424488"/>
    <lineage>
        <taxon>Bacteria</taxon>
        <taxon>Pseudomonadati</taxon>
        <taxon>Verrucomicrobiota</taxon>
        <taxon>Opitutia</taxon>
        <taxon>Puniceicoccales</taxon>
        <taxon>Cerasicoccaceae</taxon>
        <taxon>Cerasicoccus</taxon>
    </lineage>
</organism>
<keyword evidence="2" id="KW-1185">Reference proteome</keyword>
<evidence type="ECO:0000313" key="2">
    <source>
        <dbReference type="Proteomes" id="UP000642829"/>
    </source>
</evidence>
<accession>A0A8J3DAB7</accession>
<sequence length="249" mass="26964">MRFFCIILLFIGISSSLRGESGVAVIDSQSGQVTATLAGKELPVGKAFDPVGTDIQTGADGFSALVFSNGVAVYIAPNSHLQISHYEQTPFKARPDDVEFEPSRSTLRTSLLNGQVGVAQRDPNPLSAFTIELNEGVSVSLKAQSATVIHETLSGIMAIFDGRGSIQVGEQNHILSEGYSFVASLSVSSEEHIKPLTNKQREEWEPLAKLASIALRRWYFQTPEDGVILPSRITTSSIHSSKPYNNTKL</sequence>
<name>A0A8J3DAB7_9BACT</name>
<gene>
    <name evidence="1" type="ORF">GCM10007047_07670</name>
</gene>
<proteinExistence type="predicted"/>
<comment type="caution">
    <text evidence="1">The sequence shown here is derived from an EMBL/GenBank/DDBJ whole genome shotgun (WGS) entry which is preliminary data.</text>
</comment>
<evidence type="ECO:0008006" key="3">
    <source>
        <dbReference type="Google" id="ProtNLM"/>
    </source>
</evidence>